<dbReference type="GO" id="GO:0003700">
    <property type="term" value="F:DNA-binding transcription factor activity"/>
    <property type="evidence" value="ECO:0007669"/>
    <property type="project" value="TreeGrafter"/>
</dbReference>
<accession>A0A5Q0H0A8</accession>
<feature type="domain" description="HTH tetR-type" evidence="5">
    <location>
        <begin position="16"/>
        <end position="75"/>
    </location>
</feature>
<dbReference type="AlphaFoldDB" id="A0A5Q0H0A8"/>
<dbReference type="InterPro" id="IPR036271">
    <property type="entry name" value="Tet_transcr_reg_TetR-rel_C_sf"/>
</dbReference>
<sequence>MVTAYLAQRPKRADGRRNYDNILAAARAAFDAHGTDAALEDIARAAGVAIGTLYGHFPTRETLIEASVREGLDALRASAEELTRNAADDPVGALTTWVHQTVAHCSTFRGLVGFLAASTYDEGTPLHRSCVEMHAAGGELLARAQGAGRVRPDLTAEELFAAITSAAWARENSPPGHDHGTRLIELLIDGFTAGAAR</sequence>
<evidence type="ECO:0000313" key="6">
    <source>
        <dbReference type="EMBL" id="QFZ19200.1"/>
    </source>
</evidence>
<evidence type="ECO:0000256" key="2">
    <source>
        <dbReference type="ARBA" id="ARBA00023125"/>
    </source>
</evidence>
<organism evidence="6 7">
    <name type="scientific">Saccharothrix syringae</name>
    <name type="common">Nocardiopsis syringae</name>
    <dbReference type="NCBI Taxonomy" id="103733"/>
    <lineage>
        <taxon>Bacteria</taxon>
        <taxon>Bacillati</taxon>
        <taxon>Actinomycetota</taxon>
        <taxon>Actinomycetes</taxon>
        <taxon>Pseudonocardiales</taxon>
        <taxon>Pseudonocardiaceae</taxon>
        <taxon>Saccharothrix</taxon>
    </lineage>
</organism>
<dbReference type="Gene3D" id="1.10.357.10">
    <property type="entry name" value="Tetracycline Repressor, domain 2"/>
    <property type="match status" value="1"/>
</dbReference>
<keyword evidence="1" id="KW-0805">Transcription regulation</keyword>
<dbReference type="Proteomes" id="UP000325787">
    <property type="component" value="Chromosome"/>
</dbReference>
<dbReference type="PANTHER" id="PTHR30055">
    <property type="entry name" value="HTH-TYPE TRANSCRIPTIONAL REGULATOR RUTR"/>
    <property type="match status" value="1"/>
</dbReference>
<evidence type="ECO:0000259" key="5">
    <source>
        <dbReference type="PROSITE" id="PS50977"/>
    </source>
</evidence>
<proteinExistence type="predicted"/>
<dbReference type="PANTHER" id="PTHR30055:SF234">
    <property type="entry name" value="HTH-TYPE TRANSCRIPTIONAL REGULATOR BETI"/>
    <property type="match status" value="1"/>
</dbReference>
<reference evidence="7" key="1">
    <citation type="journal article" date="2021" name="Curr. Microbiol.">
        <title>Complete genome of nocamycin-producing strain Saccharothrix syringae NRRL B-16468 reveals the biosynthetic potential for secondary metabolites.</title>
        <authorList>
            <person name="Mo X."/>
            <person name="Yang S."/>
        </authorList>
    </citation>
    <scope>NUCLEOTIDE SEQUENCE [LARGE SCALE GENOMIC DNA]</scope>
    <source>
        <strain evidence="7">ATCC 51364 / DSM 43886 / JCM 6844 / KCTC 9398 / NBRC 14523 / NRRL B-16468 / INA 2240</strain>
    </source>
</reference>
<dbReference type="OrthoDB" id="9795011at2"/>
<gene>
    <name evidence="6" type="ORF">EKG83_18680</name>
</gene>
<evidence type="ECO:0000256" key="3">
    <source>
        <dbReference type="ARBA" id="ARBA00023163"/>
    </source>
</evidence>
<dbReference type="EMBL" id="CP034550">
    <property type="protein sequence ID" value="QFZ19200.1"/>
    <property type="molecule type" value="Genomic_DNA"/>
</dbReference>
<dbReference type="InterPro" id="IPR009057">
    <property type="entry name" value="Homeodomain-like_sf"/>
</dbReference>
<dbReference type="InterPro" id="IPR050109">
    <property type="entry name" value="HTH-type_TetR-like_transc_reg"/>
</dbReference>
<dbReference type="PRINTS" id="PR00455">
    <property type="entry name" value="HTHTETR"/>
</dbReference>
<dbReference type="SUPFAM" id="SSF46689">
    <property type="entry name" value="Homeodomain-like"/>
    <property type="match status" value="1"/>
</dbReference>
<dbReference type="GO" id="GO:0000976">
    <property type="term" value="F:transcription cis-regulatory region binding"/>
    <property type="evidence" value="ECO:0007669"/>
    <property type="project" value="TreeGrafter"/>
</dbReference>
<dbReference type="InterPro" id="IPR001647">
    <property type="entry name" value="HTH_TetR"/>
</dbReference>
<dbReference type="Pfam" id="PF21597">
    <property type="entry name" value="TetR_C_43"/>
    <property type="match status" value="1"/>
</dbReference>
<keyword evidence="3" id="KW-0804">Transcription</keyword>
<dbReference type="SUPFAM" id="SSF48498">
    <property type="entry name" value="Tetracyclin repressor-like, C-terminal domain"/>
    <property type="match status" value="1"/>
</dbReference>
<dbReference type="Pfam" id="PF00440">
    <property type="entry name" value="TetR_N"/>
    <property type="match status" value="1"/>
</dbReference>
<evidence type="ECO:0000256" key="1">
    <source>
        <dbReference type="ARBA" id="ARBA00023015"/>
    </source>
</evidence>
<protein>
    <submittedName>
        <fullName evidence="6">TetR/AcrR family transcriptional regulator</fullName>
    </submittedName>
</protein>
<evidence type="ECO:0000313" key="7">
    <source>
        <dbReference type="Proteomes" id="UP000325787"/>
    </source>
</evidence>
<dbReference type="InterPro" id="IPR049445">
    <property type="entry name" value="TetR_SbtR-like_C"/>
</dbReference>
<keyword evidence="2 4" id="KW-0238">DNA-binding</keyword>
<dbReference type="PROSITE" id="PS50977">
    <property type="entry name" value="HTH_TETR_2"/>
    <property type="match status" value="1"/>
</dbReference>
<dbReference type="KEGG" id="ssyi:EKG83_18680"/>
<name>A0A5Q0H0A8_SACSY</name>
<keyword evidence="7" id="KW-1185">Reference proteome</keyword>
<evidence type="ECO:0000256" key="4">
    <source>
        <dbReference type="PROSITE-ProRule" id="PRU00335"/>
    </source>
</evidence>
<feature type="DNA-binding region" description="H-T-H motif" evidence="4">
    <location>
        <begin position="38"/>
        <end position="57"/>
    </location>
</feature>